<dbReference type="SUPFAM" id="SSF55874">
    <property type="entry name" value="ATPase domain of HSP90 chaperone/DNA topoisomerase II/histidine kinase"/>
    <property type="match status" value="1"/>
</dbReference>
<dbReference type="CDD" id="cd16917">
    <property type="entry name" value="HATPase_UhpB-NarQ-NarX-like"/>
    <property type="match status" value="1"/>
</dbReference>
<evidence type="ECO:0000256" key="9">
    <source>
        <dbReference type="SAM" id="Phobius"/>
    </source>
</evidence>
<gene>
    <name evidence="12" type="ORF">GCM10020260_02610</name>
</gene>
<feature type="transmembrane region" description="Helical" evidence="9">
    <location>
        <begin position="141"/>
        <end position="161"/>
    </location>
</feature>
<evidence type="ECO:0000256" key="2">
    <source>
        <dbReference type="ARBA" id="ARBA00012438"/>
    </source>
</evidence>
<dbReference type="PANTHER" id="PTHR24421:SF10">
    <property type="entry name" value="NITRATE_NITRITE SENSOR PROTEIN NARQ"/>
    <property type="match status" value="1"/>
</dbReference>
<evidence type="ECO:0000256" key="1">
    <source>
        <dbReference type="ARBA" id="ARBA00000085"/>
    </source>
</evidence>
<dbReference type="Proteomes" id="UP001501736">
    <property type="component" value="Unassembled WGS sequence"/>
</dbReference>
<keyword evidence="3" id="KW-0597">Phosphoprotein</keyword>
<dbReference type="InterPro" id="IPR050482">
    <property type="entry name" value="Sensor_HK_TwoCompSys"/>
</dbReference>
<accession>A0ABP6R7B8</accession>
<dbReference type="GO" id="GO:0016301">
    <property type="term" value="F:kinase activity"/>
    <property type="evidence" value="ECO:0007669"/>
    <property type="project" value="UniProtKB-KW"/>
</dbReference>
<dbReference type="PANTHER" id="PTHR24421">
    <property type="entry name" value="NITRATE/NITRITE SENSOR PROTEIN NARX-RELATED"/>
    <property type="match status" value="1"/>
</dbReference>
<dbReference type="EMBL" id="BAAAYG010000002">
    <property type="protein sequence ID" value="GAA3279444.1"/>
    <property type="molecule type" value="Genomic_DNA"/>
</dbReference>
<keyword evidence="4" id="KW-0808">Transferase</keyword>
<dbReference type="RefSeq" id="WP_344717388.1">
    <property type="nucleotide sequence ID" value="NZ_BAAAYG010000002.1"/>
</dbReference>
<evidence type="ECO:0000256" key="5">
    <source>
        <dbReference type="ARBA" id="ARBA00022741"/>
    </source>
</evidence>
<comment type="caution">
    <text evidence="12">The sequence shown here is derived from an EMBL/GenBank/DDBJ whole genome shotgun (WGS) entry which is preliminary data.</text>
</comment>
<dbReference type="Gene3D" id="1.20.5.1930">
    <property type="match status" value="1"/>
</dbReference>
<evidence type="ECO:0000256" key="6">
    <source>
        <dbReference type="ARBA" id="ARBA00022777"/>
    </source>
</evidence>
<dbReference type="Pfam" id="PF02518">
    <property type="entry name" value="HATPase_c"/>
    <property type="match status" value="1"/>
</dbReference>
<keyword evidence="5" id="KW-0547">Nucleotide-binding</keyword>
<feature type="transmembrane region" description="Helical" evidence="9">
    <location>
        <begin position="60"/>
        <end position="89"/>
    </location>
</feature>
<keyword evidence="6 12" id="KW-0418">Kinase</keyword>
<dbReference type="Gene3D" id="3.30.565.10">
    <property type="entry name" value="Histidine kinase-like ATPase, C-terminal domain"/>
    <property type="match status" value="1"/>
</dbReference>
<keyword evidence="9" id="KW-0472">Membrane</keyword>
<sequence length="393" mass="42823">MDPVLPRIGRSLRRHLSAPPLSWRTRLIIWGFLVAYLALELASALGMFGETTAGVGRDGFAEVAVVGLLIVLASISAPAGALLMFVFAFGTVADWYPMNFAMGFVFIAACLARTATWGFTAFSAILYLVWAAAVLRVGHPVAVVLVSFFLVLLGTTIGWYFRAHDARVRRIVQDLDRQAEIREEAVAAERRRIASEMHDVVAHGMTVVAMQCSVLEMLDEPEARRSVQRTIREAAGQSLVDLRRLLVALHGSQRSDGADAPDGGEGLDALRRFGERLEEGGYTVRLRLEAPEDLQRSLELTVLRVVQESVTNILKHGPGEGEVSLEVVAEDGQMRVEVSSPIPDQQAERNTAGAGMGLAGMEERLRVFEGTLGWGPADGRWLVSARLPLRGQG</sequence>
<keyword evidence="9" id="KW-0812">Transmembrane</keyword>
<organism evidence="12 13">
    <name type="scientific">Nesterenkonia halobia</name>
    <dbReference type="NCBI Taxonomy" id="37922"/>
    <lineage>
        <taxon>Bacteria</taxon>
        <taxon>Bacillati</taxon>
        <taxon>Actinomycetota</taxon>
        <taxon>Actinomycetes</taxon>
        <taxon>Micrococcales</taxon>
        <taxon>Micrococcaceae</taxon>
        <taxon>Nesterenkonia</taxon>
    </lineage>
</organism>
<keyword evidence="8" id="KW-0902">Two-component regulatory system</keyword>
<keyword evidence="13" id="KW-1185">Reference proteome</keyword>
<evidence type="ECO:0000256" key="8">
    <source>
        <dbReference type="ARBA" id="ARBA00023012"/>
    </source>
</evidence>
<keyword evidence="9" id="KW-1133">Transmembrane helix</keyword>
<feature type="domain" description="Histidine kinase/HSP90-like ATPase" evidence="10">
    <location>
        <begin position="300"/>
        <end position="389"/>
    </location>
</feature>
<evidence type="ECO:0000259" key="10">
    <source>
        <dbReference type="Pfam" id="PF02518"/>
    </source>
</evidence>
<evidence type="ECO:0000259" key="11">
    <source>
        <dbReference type="Pfam" id="PF07730"/>
    </source>
</evidence>
<dbReference type="EC" id="2.7.13.3" evidence="2"/>
<dbReference type="InterPro" id="IPR036890">
    <property type="entry name" value="HATPase_C_sf"/>
</dbReference>
<dbReference type="Pfam" id="PF07730">
    <property type="entry name" value="HisKA_3"/>
    <property type="match status" value="1"/>
</dbReference>
<comment type="catalytic activity">
    <reaction evidence="1">
        <text>ATP + protein L-histidine = ADP + protein N-phospho-L-histidine.</text>
        <dbReference type="EC" id="2.7.13.3"/>
    </reaction>
</comment>
<feature type="transmembrane region" description="Helical" evidence="9">
    <location>
        <begin position="27"/>
        <end position="48"/>
    </location>
</feature>
<proteinExistence type="predicted"/>
<evidence type="ECO:0000256" key="4">
    <source>
        <dbReference type="ARBA" id="ARBA00022679"/>
    </source>
</evidence>
<keyword evidence="7" id="KW-0067">ATP-binding</keyword>
<evidence type="ECO:0000256" key="3">
    <source>
        <dbReference type="ARBA" id="ARBA00022553"/>
    </source>
</evidence>
<name>A0ABP6R7B8_9MICC</name>
<dbReference type="InterPro" id="IPR003594">
    <property type="entry name" value="HATPase_dom"/>
</dbReference>
<evidence type="ECO:0000256" key="7">
    <source>
        <dbReference type="ARBA" id="ARBA00022840"/>
    </source>
</evidence>
<feature type="domain" description="Signal transduction histidine kinase subgroup 3 dimerisation and phosphoacceptor" evidence="11">
    <location>
        <begin position="189"/>
        <end position="251"/>
    </location>
</feature>
<evidence type="ECO:0000313" key="13">
    <source>
        <dbReference type="Proteomes" id="UP001501736"/>
    </source>
</evidence>
<dbReference type="InterPro" id="IPR011712">
    <property type="entry name" value="Sig_transdc_His_kin_sub3_dim/P"/>
</dbReference>
<reference evidence="13" key="1">
    <citation type="journal article" date="2019" name="Int. J. Syst. Evol. Microbiol.">
        <title>The Global Catalogue of Microorganisms (GCM) 10K type strain sequencing project: providing services to taxonomists for standard genome sequencing and annotation.</title>
        <authorList>
            <consortium name="The Broad Institute Genomics Platform"/>
            <consortium name="The Broad Institute Genome Sequencing Center for Infectious Disease"/>
            <person name="Wu L."/>
            <person name="Ma J."/>
        </authorList>
    </citation>
    <scope>NUCLEOTIDE SEQUENCE [LARGE SCALE GENOMIC DNA]</scope>
    <source>
        <strain evidence="13">JCM 11483</strain>
    </source>
</reference>
<protein>
    <recommendedName>
        <fullName evidence="2">histidine kinase</fullName>
        <ecNumber evidence="2">2.7.13.3</ecNumber>
    </recommendedName>
</protein>
<evidence type="ECO:0000313" key="12">
    <source>
        <dbReference type="EMBL" id="GAA3279444.1"/>
    </source>
</evidence>